<gene>
    <name evidence="2" type="ORF">DPMN_038445</name>
</gene>
<keyword evidence="3" id="KW-1185">Reference proteome</keyword>
<accession>A0A9D4MCR1</accession>
<evidence type="ECO:0000313" key="2">
    <source>
        <dbReference type="EMBL" id="KAH3875182.1"/>
    </source>
</evidence>
<dbReference type="PANTHER" id="PTHR11731:SF193">
    <property type="entry name" value="DIPEPTIDYL PEPTIDASE 9"/>
    <property type="match status" value="1"/>
</dbReference>
<protein>
    <recommendedName>
        <fullName evidence="1">Peptidase S9 prolyl oligopeptidase catalytic domain-containing protein</fullName>
    </recommendedName>
</protein>
<dbReference type="Gene3D" id="3.40.50.1820">
    <property type="entry name" value="alpha/beta hydrolase"/>
    <property type="match status" value="1"/>
</dbReference>
<dbReference type="InterPro" id="IPR050278">
    <property type="entry name" value="Serine_Prot_S9B/DPPIV"/>
</dbReference>
<dbReference type="GO" id="GO:0008236">
    <property type="term" value="F:serine-type peptidase activity"/>
    <property type="evidence" value="ECO:0007669"/>
    <property type="project" value="InterPro"/>
</dbReference>
<dbReference type="SUPFAM" id="SSF53474">
    <property type="entry name" value="alpha/beta-Hydrolases"/>
    <property type="match status" value="1"/>
</dbReference>
<proteinExistence type="predicted"/>
<reference evidence="2" key="1">
    <citation type="journal article" date="2019" name="bioRxiv">
        <title>The Genome of the Zebra Mussel, Dreissena polymorpha: A Resource for Invasive Species Research.</title>
        <authorList>
            <person name="McCartney M.A."/>
            <person name="Auch B."/>
            <person name="Kono T."/>
            <person name="Mallez S."/>
            <person name="Zhang Y."/>
            <person name="Obille A."/>
            <person name="Becker A."/>
            <person name="Abrahante J.E."/>
            <person name="Garbe J."/>
            <person name="Badalamenti J.P."/>
            <person name="Herman A."/>
            <person name="Mangelson H."/>
            <person name="Liachko I."/>
            <person name="Sullivan S."/>
            <person name="Sone E.D."/>
            <person name="Koren S."/>
            <person name="Silverstein K.A.T."/>
            <person name="Beckman K.B."/>
            <person name="Gohl D.M."/>
        </authorList>
    </citation>
    <scope>NUCLEOTIDE SEQUENCE</scope>
    <source>
        <strain evidence="2">Duluth1</strain>
        <tissue evidence="2">Whole animal</tissue>
    </source>
</reference>
<name>A0A9D4MCR1_DREPO</name>
<dbReference type="InterPro" id="IPR001375">
    <property type="entry name" value="Peptidase_S9_cat"/>
</dbReference>
<dbReference type="EMBL" id="JAIWYP010000002">
    <property type="protein sequence ID" value="KAH3875182.1"/>
    <property type="molecule type" value="Genomic_DNA"/>
</dbReference>
<evidence type="ECO:0000259" key="1">
    <source>
        <dbReference type="Pfam" id="PF00326"/>
    </source>
</evidence>
<dbReference type="InterPro" id="IPR029058">
    <property type="entry name" value="AB_hydrolase_fold"/>
</dbReference>
<dbReference type="GO" id="GO:0006508">
    <property type="term" value="P:proteolysis"/>
    <property type="evidence" value="ECO:0007669"/>
    <property type="project" value="InterPro"/>
</dbReference>
<dbReference type="GO" id="GO:0008239">
    <property type="term" value="F:dipeptidyl-peptidase activity"/>
    <property type="evidence" value="ECO:0007669"/>
    <property type="project" value="TreeGrafter"/>
</dbReference>
<reference evidence="2" key="2">
    <citation type="submission" date="2020-11" db="EMBL/GenBank/DDBJ databases">
        <authorList>
            <person name="McCartney M.A."/>
            <person name="Auch B."/>
            <person name="Kono T."/>
            <person name="Mallez S."/>
            <person name="Becker A."/>
            <person name="Gohl D.M."/>
            <person name="Silverstein K.A.T."/>
            <person name="Koren S."/>
            <person name="Bechman K.B."/>
            <person name="Herman A."/>
            <person name="Abrahante J.E."/>
            <person name="Garbe J."/>
        </authorList>
    </citation>
    <scope>NUCLEOTIDE SEQUENCE</scope>
    <source>
        <strain evidence="2">Duluth1</strain>
        <tissue evidence="2">Whole animal</tissue>
    </source>
</reference>
<dbReference type="Proteomes" id="UP000828390">
    <property type="component" value="Unassembled WGS sequence"/>
</dbReference>
<sequence length="56" mass="6333">MVTMCVTMVTVCSSFQGTTEIEDQVEGLQWLVSHVDFIDEDRIAVHGWSYGMLPHC</sequence>
<dbReference type="PANTHER" id="PTHR11731">
    <property type="entry name" value="PROTEASE FAMILY S9B,C DIPEPTIDYL-PEPTIDASE IV-RELATED"/>
    <property type="match status" value="1"/>
</dbReference>
<dbReference type="AlphaFoldDB" id="A0A9D4MCR1"/>
<feature type="domain" description="Peptidase S9 prolyl oligopeptidase catalytic" evidence="1">
    <location>
        <begin position="16"/>
        <end position="51"/>
    </location>
</feature>
<organism evidence="2 3">
    <name type="scientific">Dreissena polymorpha</name>
    <name type="common">Zebra mussel</name>
    <name type="synonym">Mytilus polymorpha</name>
    <dbReference type="NCBI Taxonomy" id="45954"/>
    <lineage>
        <taxon>Eukaryota</taxon>
        <taxon>Metazoa</taxon>
        <taxon>Spiralia</taxon>
        <taxon>Lophotrochozoa</taxon>
        <taxon>Mollusca</taxon>
        <taxon>Bivalvia</taxon>
        <taxon>Autobranchia</taxon>
        <taxon>Heteroconchia</taxon>
        <taxon>Euheterodonta</taxon>
        <taxon>Imparidentia</taxon>
        <taxon>Neoheterodontei</taxon>
        <taxon>Myida</taxon>
        <taxon>Dreissenoidea</taxon>
        <taxon>Dreissenidae</taxon>
        <taxon>Dreissena</taxon>
    </lineage>
</organism>
<evidence type="ECO:0000313" key="3">
    <source>
        <dbReference type="Proteomes" id="UP000828390"/>
    </source>
</evidence>
<comment type="caution">
    <text evidence="2">The sequence shown here is derived from an EMBL/GenBank/DDBJ whole genome shotgun (WGS) entry which is preliminary data.</text>
</comment>
<dbReference type="Pfam" id="PF00326">
    <property type="entry name" value="Peptidase_S9"/>
    <property type="match status" value="1"/>
</dbReference>